<evidence type="ECO:0000256" key="1">
    <source>
        <dbReference type="SAM" id="Phobius"/>
    </source>
</evidence>
<keyword evidence="4" id="KW-1185">Reference proteome</keyword>
<dbReference type="PANTHER" id="PTHR36834">
    <property type="entry name" value="MEMBRANE PROTEIN-RELATED"/>
    <property type="match status" value="1"/>
</dbReference>
<accession>A0ABT5X3L1</accession>
<organism evidence="3 4">
    <name type="scientific">Vagococcus proximus</name>
    <dbReference type="NCBI Taxonomy" id="2991417"/>
    <lineage>
        <taxon>Bacteria</taxon>
        <taxon>Bacillati</taxon>
        <taxon>Bacillota</taxon>
        <taxon>Bacilli</taxon>
        <taxon>Lactobacillales</taxon>
        <taxon>Enterococcaceae</taxon>
        <taxon>Vagococcus</taxon>
    </lineage>
</organism>
<protein>
    <submittedName>
        <fullName evidence="3">VanZ family protein</fullName>
    </submittedName>
</protein>
<feature type="transmembrane region" description="Helical" evidence="1">
    <location>
        <begin position="239"/>
        <end position="260"/>
    </location>
</feature>
<dbReference type="Proteomes" id="UP001147148">
    <property type="component" value="Unassembled WGS sequence"/>
</dbReference>
<dbReference type="PANTHER" id="PTHR36834:SF1">
    <property type="entry name" value="INTEGRAL MEMBRANE PROTEIN"/>
    <property type="match status" value="1"/>
</dbReference>
<keyword evidence="1" id="KW-1133">Transmembrane helix</keyword>
<reference evidence="3" key="1">
    <citation type="submission" date="2022-10" db="EMBL/GenBank/DDBJ databases">
        <title>Vagococcus sp. isolated from poultry meat.</title>
        <authorList>
            <person name="Johansson P."/>
            <person name="Bjorkroth J."/>
        </authorList>
    </citation>
    <scope>NUCLEOTIDE SEQUENCE</scope>
    <source>
        <strain evidence="3">PNs007</strain>
    </source>
</reference>
<feature type="transmembrane region" description="Helical" evidence="1">
    <location>
        <begin position="6"/>
        <end position="24"/>
    </location>
</feature>
<dbReference type="RefSeq" id="WP_275472141.1">
    <property type="nucleotide sequence ID" value="NZ_JAPDSH010000008.1"/>
</dbReference>
<feature type="transmembrane region" description="Helical" evidence="1">
    <location>
        <begin position="97"/>
        <end position="122"/>
    </location>
</feature>
<comment type="caution">
    <text evidence="3">The sequence shown here is derived from an EMBL/GenBank/DDBJ whole genome shotgun (WGS) entry which is preliminary data.</text>
</comment>
<feature type="transmembrane region" description="Helical" evidence="1">
    <location>
        <begin position="316"/>
        <end position="335"/>
    </location>
</feature>
<feature type="domain" description="VanZ-like" evidence="2">
    <location>
        <begin position="49"/>
        <end position="186"/>
    </location>
</feature>
<evidence type="ECO:0000313" key="4">
    <source>
        <dbReference type="Proteomes" id="UP001147148"/>
    </source>
</evidence>
<dbReference type="Pfam" id="PF04892">
    <property type="entry name" value="VanZ"/>
    <property type="match status" value="1"/>
</dbReference>
<gene>
    <name evidence="3" type="ORF">OL233_09850</name>
</gene>
<proteinExistence type="predicted"/>
<feature type="transmembrane region" description="Helical" evidence="1">
    <location>
        <begin position="45"/>
        <end position="63"/>
    </location>
</feature>
<dbReference type="InterPro" id="IPR053150">
    <property type="entry name" value="Teicoplanin_resist-assoc"/>
</dbReference>
<keyword evidence="1" id="KW-0472">Membrane</keyword>
<dbReference type="InterPro" id="IPR006976">
    <property type="entry name" value="VanZ-like"/>
</dbReference>
<keyword evidence="1" id="KW-0812">Transmembrane</keyword>
<evidence type="ECO:0000259" key="2">
    <source>
        <dbReference type="Pfam" id="PF04892"/>
    </source>
</evidence>
<feature type="transmembrane region" description="Helical" evidence="1">
    <location>
        <begin position="290"/>
        <end position="310"/>
    </location>
</feature>
<feature type="transmembrane region" description="Helical" evidence="1">
    <location>
        <begin position="134"/>
        <end position="157"/>
    </location>
</feature>
<feature type="transmembrane region" description="Helical" evidence="1">
    <location>
        <begin position="212"/>
        <end position="233"/>
    </location>
</feature>
<evidence type="ECO:0000313" key="3">
    <source>
        <dbReference type="EMBL" id="MDF0480586.1"/>
    </source>
</evidence>
<name>A0ABT5X3L1_9ENTE</name>
<sequence length="369" mass="42617">MSPHIKPIIMLVAGYLIIATVLIVPRIIRQYRHSGSIEFSKKATIITLVIYLVVTYILVSLPIHSDYQENLAIEGVGRAQLRPFEILRVFLGSSKEVWIVSAMYQMFFDILMMIPLGIYYYVLTRKEKKSWFKIAGIGFLVSLFFEFSQLTGMFGLQAEPLRLFNVDDLWLNTLGTIIGYGLAPVLLFFMPDWKIRLADSTDYMNADYTIQMVELYLTILIANILAIFTNSFIGTGGPWFKLTLSTIFYFIISVAMPRFFEGKTLGGLILNVKLIPDKTKRFCPYMVRMVLIFVPLWFNEFAVWICSISSVDNLMINVQVIFFFATAMLWIIIYFDIMMKWLKGAAAPYYNEKSGIKVEYNKIRSESRR</sequence>
<dbReference type="EMBL" id="JAPDSH010000008">
    <property type="protein sequence ID" value="MDF0480586.1"/>
    <property type="molecule type" value="Genomic_DNA"/>
</dbReference>
<feature type="transmembrane region" description="Helical" evidence="1">
    <location>
        <begin position="169"/>
        <end position="191"/>
    </location>
</feature>